<dbReference type="EMBL" id="JAEFCI010013244">
    <property type="protein sequence ID" value="KAG5455517.1"/>
    <property type="molecule type" value="Genomic_DNA"/>
</dbReference>
<comment type="caution">
    <text evidence="2">The sequence shown here is derived from an EMBL/GenBank/DDBJ whole genome shotgun (WGS) entry which is preliminary data.</text>
</comment>
<evidence type="ECO:0000256" key="1">
    <source>
        <dbReference type="SAM" id="MobiDB-lite"/>
    </source>
</evidence>
<evidence type="ECO:0000313" key="2">
    <source>
        <dbReference type="EMBL" id="KAG5455517.1"/>
    </source>
</evidence>
<feature type="region of interest" description="Disordered" evidence="1">
    <location>
        <begin position="38"/>
        <end position="75"/>
    </location>
</feature>
<dbReference type="AlphaFoldDB" id="A0A8H7ZLX7"/>
<keyword evidence="3" id="KW-1185">Reference proteome</keyword>
<evidence type="ECO:0000313" key="3">
    <source>
        <dbReference type="Proteomes" id="UP000673691"/>
    </source>
</evidence>
<organism evidence="2 3">
    <name type="scientific">Olpidium bornovanus</name>
    <dbReference type="NCBI Taxonomy" id="278681"/>
    <lineage>
        <taxon>Eukaryota</taxon>
        <taxon>Fungi</taxon>
        <taxon>Fungi incertae sedis</taxon>
        <taxon>Olpidiomycota</taxon>
        <taxon>Olpidiomycotina</taxon>
        <taxon>Olpidiomycetes</taxon>
        <taxon>Olpidiales</taxon>
        <taxon>Olpidiaceae</taxon>
        <taxon>Olpidium</taxon>
    </lineage>
</organism>
<name>A0A8H7ZLX7_9FUNG</name>
<dbReference type="Proteomes" id="UP000673691">
    <property type="component" value="Unassembled WGS sequence"/>
</dbReference>
<reference evidence="2 3" key="1">
    <citation type="journal article" name="Sci. Rep.">
        <title>Genome-scale phylogenetic analyses confirm Olpidium as the closest living zoosporic fungus to the non-flagellated, terrestrial fungi.</title>
        <authorList>
            <person name="Chang Y."/>
            <person name="Rochon D."/>
            <person name="Sekimoto S."/>
            <person name="Wang Y."/>
            <person name="Chovatia M."/>
            <person name="Sandor L."/>
            <person name="Salamov A."/>
            <person name="Grigoriev I.V."/>
            <person name="Stajich J.E."/>
            <person name="Spatafora J.W."/>
        </authorList>
    </citation>
    <scope>NUCLEOTIDE SEQUENCE [LARGE SCALE GENOMIC DNA]</scope>
    <source>
        <strain evidence="2">S191</strain>
    </source>
</reference>
<accession>A0A8H7ZLX7</accession>
<proteinExistence type="predicted"/>
<feature type="compositionally biased region" description="Basic and acidic residues" evidence="1">
    <location>
        <begin position="38"/>
        <end position="49"/>
    </location>
</feature>
<gene>
    <name evidence="2" type="ORF">BJ554DRAFT_5042</name>
</gene>
<protein>
    <submittedName>
        <fullName evidence="2">Uncharacterized protein</fullName>
    </submittedName>
</protein>
<sequence length="168" mass="17810">MPDLTRCTTAATTLPFYSFRSAGVVNAFQIFSELPRADAGREDDVDREHHARRQPAAVAGRHQPDGGLGGTGAAERVRDGVPAVPNAVHVHDAAQDVPQVRVARVRRVLAKHRRDPAPERPRAPEGVQALLQGLGAVGGAEARVGGRRRRAGGGGCAAERRNAQAAVW</sequence>